<proteinExistence type="predicted"/>
<dbReference type="InterPro" id="IPR036237">
    <property type="entry name" value="Xyl_isomerase-like_sf"/>
</dbReference>
<accession>A0ABN1X1E6</accession>
<name>A0ABN1X1E6_9ACTN</name>
<protein>
    <submittedName>
        <fullName evidence="1">Uncharacterized protein</fullName>
    </submittedName>
</protein>
<dbReference type="EMBL" id="BAAAIH010000011">
    <property type="protein sequence ID" value="GAA1266472.1"/>
    <property type="molecule type" value="Genomic_DNA"/>
</dbReference>
<keyword evidence="2" id="KW-1185">Reference proteome</keyword>
<reference evidence="1 2" key="1">
    <citation type="journal article" date="2019" name="Int. J. Syst. Evol. Microbiol.">
        <title>The Global Catalogue of Microorganisms (GCM) 10K type strain sequencing project: providing services to taxonomists for standard genome sequencing and annotation.</title>
        <authorList>
            <consortium name="The Broad Institute Genomics Platform"/>
            <consortium name="The Broad Institute Genome Sequencing Center for Infectious Disease"/>
            <person name="Wu L."/>
            <person name="Ma J."/>
        </authorList>
    </citation>
    <scope>NUCLEOTIDE SEQUENCE [LARGE SCALE GENOMIC DNA]</scope>
    <source>
        <strain evidence="1 2">JCM 11448</strain>
    </source>
</reference>
<sequence>MYTLAVCAEMVFRDLPIQERARRIHDAGFQVEIWDWSRHDPTALERTGAVFSSMTGYLRGSLTDEGGPVVPARTPGNKLPASRFRGVWACRFLLLGHLVGLIG</sequence>
<dbReference type="Proteomes" id="UP001500282">
    <property type="component" value="Unassembled WGS sequence"/>
</dbReference>
<evidence type="ECO:0000313" key="1">
    <source>
        <dbReference type="EMBL" id="GAA1266472.1"/>
    </source>
</evidence>
<evidence type="ECO:0000313" key="2">
    <source>
        <dbReference type="Proteomes" id="UP001500282"/>
    </source>
</evidence>
<comment type="caution">
    <text evidence="1">The sequence shown here is derived from an EMBL/GenBank/DDBJ whole genome shotgun (WGS) entry which is preliminary data.</text>
</comment>
<gene>
    <name evidence="1" type="ORF">GCM10009579_26180</name>
</gene>
<organism evidence="1 2">
    <name type="scientific">Streptomyces javensis</name>
    <dbReference type="NCBI Taxonomy" id="114698"/>
    <lineage>
        <taxon>Bacteria</taxon>
        <taxon>Bacillati</taxon>
        <taxon>Actinomycetota</taxon>
        <taxon>Actinomycetes</taxon>
        <taxon>Kitasatosporales</taxon>
        <taxon>Streptomycetaceae</taxon>
        <taxon>Streptomyces</taxon>
        <taxon>Streptomyces violaceusniger group</taxon>
    </lineage>
</organism>
<dbReference type="SUPFAM" id="SSF51658">
    <property type="entry name" value="Xylose isomerase-like"/>
    <property type="match status" value="1"/>
</dbReference>